<dbReference type="InterPro" id="IPR029044">
    <property type="entry name" value="Nucleotide-diphossugar_trans"/>
</dbReference>
<dbReference type="AlphaFoldDB" id="A0A5B8FTS7"/>
<name>A0A5B8FTS7_9RHOB</name>
<dbReference type="PANTHER" id="PTHR43584:SF8">
    <property type="entry name" value="N-ACETYLMURAMATE ALPHA-1-PHOSPHATE URIDYLYLTRANSFERASE"/>
    <property type="match status" value="1"/>
</dbReference>
<keyword evidence="2" id="KW-0548">Nucleotidyltransferase</keyword>
<evidence type="ECO:0000256" key="2">
    <source>
        <dbReference type="ARBA" id="ARBA00022695"/>
    </source>
</evidence>
<dbReference type="SUPFAM" id="SSF53448">
    <property type="entry name" value="Nucleotide-diphospho-sugar transferases"/>
    <property type="match status" value="1"/>
</dbReference>
<organism evidence="5 6">
    <name type="scientific">Paroceanicella profunda</name>
    <dbReference type="NCBI Taxonomy" id="2579971"/>
    <lineage>
        <taxon>Bacteria</taxon>
        <taxon>Pseudomonadati</taxon>
        <taxon>Pseudomonadota</taxon>
        <taxon>Alphaproteobacteria</taxon>
        <taxon>Rhodobacterales</taxon>
        <taxon>Paracoccaceae</taxon>
        <taxon>Paroceanicella</taxon>
    </lineage>
</organism>
<dbReference type="Gene3D" id="3.90.550.10">
    <property type="entry name" value="Spore Coat Polysaccharide Biosynthesis Protein SpsA, Chain A"/>
    <property type="match status" value="1"/>
</dbReference>
<dbReference type="RefSeq" id="WP_138572173.1">
    <property type="nucleotide sequence ID" value="NZ_CP040818.1"/>
</dbReference>
<keyword evidence="3" id="KW-0460">Magnesium</keyword>
<dbReference type="Proteomes" id="UP000305888">
    <property type="component" value="Chromosome"/>
</dbReference>
<evidence type="ECO:0000256" key="3">
    <source>
        <dbReference type="ARBA" id="ARBA00022842"/>
    </source>
</evidence>
<dbReference type="KEGG" id="ppru:FDP22_08285"/>
<protein>
    <submittedName>
        <fullName evidence="5">Nucleotidyltransferase family protein</fullName>
    </submittedName>
</protein>
<keyword evidence="6" id="KW-1185">Reference proteome</keyword>
<keyword evidence="1 5" id="KW-0808">Transferase</keyword>
<evidence type="ECO:0000313" key="6">
    <source>
        <dbReference type="Proteomes" id="UP000305888"/>
    </source>
</evidence>
<reference evidence="5 6" key="1">
    <citation type="submission" date="2019-06" db="EMBL/GenBank/DDBJ databases">
        <title>Genome sequence of Rhodobacteraceae bacterium D4M1.</title>
        <authorList>
            <person name="Cao J."/>
        </authorList>
    </citation>
    <scope>NUCLEOTIDE SEQUENCE [LARGE SCALE GENOMIC DNA]</scope>
    <source>
        <strain evidence="5 6">D4M1</strain>
    </source>
</reference>
<proteinExistence type="predicted"/>
<dbReference type="PANTHER" id="PTHR43584">
    <property type="entry name" value="NUCLEOTIDYL TRANSFERASE"/>
    <property type="match status" value="1"/>
</dbReference>
<gene>
    <name evidence="5" type="ORF">FDP22_08285</name>
</gene>
<accession>A0A5B8FTS7</accession>
<evidence type="ECO:0000256" key="1">
    <source>
        <dbReference type="ARBA" id="ARBA00022679"/>
    </source>
</evidence>
<dbReference type="OrthoDB" id="9788272at2"/>
<dbReference type="Pfam" id="PF12804">
    <property type="entry name" value="NTP_transf_3"/>
    <property type="match status" value="1"/>
</dbReference>
<sequence>MAEPVMIFAAGFGTRMGALTAHCPKPLLRVAGRSLLDRVLDRAEAAGCPRAVVNLHYRSAQIRDHLATRRRPEIAFSDEQPEILDTGGGLRAALPLLGAGEGPVLTLNSDAIWTGEDPVATLRAAWAPGMGALLHLVPRAAATGYTRAGDFFLEPDGRLRRRGSAETAPFVFTGAQLLRIGPLAALPAGAFSLNLLWDRLLEEGLLYGAPGGGGWIDVGTPEGLALADRALGGT</sequence>
<evidence type="ECO:0000259" key="4">
    <source>
        <dbReference type="Pfam" id="PF12804"/>
    </source>
</evidence>
<dbReference type="GO" id="GO:0016779">
    <property type="term" value="F:nucleotidyltransferase activity"/>
    <property type="evidence" value="ECO:0007669"/>
    <property type="project" value="UniProtKB-KW"/>
</dbReference>
<evidence type="ECO:0000313" key="5">
    <source>
        <dbReference type="EMBL" id="QDL91775.1"/>
    </source>
</evidence>
<dbReference type="CDD" id="cd06422">
    <property type="entry name" value="NTP_transferase_like_1"/>
    <property type="match status" value="1"/>
</dbReference>
<dbReference type="InterPro" id="IPR050065">
    <property type="entry name" value="GlmU-like"/>
</dbReference>
<dbReference type="EMBL" id="CP040818">
    <property type="protein sequence ID" value="QDL91775.1"/>
    <property type="molecule type" value="Genomic_DNA"/>
</dbReference>
<dbReference type="InterPro" id="IPR025877">
    <property type="entry name" value="MobA-like_NTP_Trfase"/>
</dbReference>
<feature type="domain" description="MobA-like NTP transferase" evidence="4">
    <location>
        <begin position="6"/>
        <end position="129"/>
    </location>
</feature>